<comment type="caution">
    <text evidence="6">The sequence shown here is derived from an EMBL/GenBank/DDBJ whole genome shotgun (WGS) entry which is preliminary data.</text>
</comment>
<dbReference type="InterPro" id="IPR047867">
    <property type="entry name" value="Ribosomal_uL22_bac/org-type"/>
</dbReference>
<comment type="similarity">
    <text evidence="1 4">Belongs to the universal ribosomal protein uL22 family.</text>
</comment>
<evidence type="ECO:0000256" key="3">
    <source>
        <dbReference type="ARBA" id="ARBA00023274"/>
    </source>
</evidence>
<sequence>MTLTMPSRRLLRSASALNPPSSSAASLLPALQSLTISAAAPTPSSPTRSFHTTPSRPWFWNRNKKPAPASLEDQASSSADRHKELRDHLQGRLQAPSLFTDEVQTAKSDQDAAGTDAKSRKRDPKAYTRYGASLVREHLAWAADPDPRSRVRWERKMVIRQVRHGTDPFSVEPRAERIKRTERVLASRSPWLPTSTKKLVHLARQIQGKTVDEALTQMRYSKKKMAQEVRVQLQQARDEAIVERGMGLGLGLGADAEKKEKVKIRTKDGKFVEVDDPTRMYVAEAWVNRGPWRGRRISYRARGNMHMLMKPATSITVVLKEEKTRIREHKERVAKKLRQGPWVHLPDRPVTAQRPYYSW</sequence>
<evidence type="ECO:0000256" key="5">
    <source>
        <dbReference type="SAM" id="MobiDB-lite"/>
    </source>
</evidence>
<dbReference type="InterPro" id="IPR036394">
    <property type="entry name" value="Ribosomal_uL22_sf"/>
</dbReference>
<protein>
    <submittedName>
        <fullName evidence="6">Ribosomal protein L22/L17</fullName>
    </submittedName>
</protein>
<dbReference type="PANTHER" id="PTHR13501:SF10">
    <property type="entry name" value="LARGE RIBOSOMAL SUBUNIT PROTEIN UL22M"/>
    <property type="match status" value="1"/>
</dbReference>
<dbReference type="Pfam" id="PF00237">
    <property type="entry name" value="Ribosomal_L22"/>
    <property type="match status" value="1"/>
</dbReference>
<dbReference type="InterPro" id="IPR001063">
    <property type="entry name" value="Ribosomal_uL22"/>
</dbReference>
<feature type="compositionally biased region" description="Basic and acidic residues" evidence="5">
    <location>
        <begin position="79"/>
        <end position="90"/>
    </location>
</feature>
<accession>A0AAJ0F509</accession>
<dbReference type="SUPFAM" id="SSF54843">
    <property type="entry name" value="Ribosomal protein L22"/>
    <property type="match status" value="1"/>
</dbReference>
<dbReference type="GO" id="GO:0003735">
    <property type="term" value="F:structural constituent of ribosome"/>
    <property type="evidence" value="ECO:0007669"/>
    <property type="project" value="InterPro"/>
</dbReference>
<dbReference type="AlphaFoldDB" id="A0AAJ0F509"/>
<dbReference type="EMBL" id="MU839836">
    <property type="protein sequence ID" value="KAK1754002.1"/>
    <property type="molecule type" value="Genomic_DNA"/>
</dbReference>
<evidence type="ECO:0000313" key="6">
    <source>
        <dbReference type="EMBL" id="KAK1754002.1"/>
    </source>
</evidence>
<gene>
    <name evidence="6" type="ORF">QBC47DRAFT_385384</name>
</gene>
<feature type="region of interest" description="Disordered" evidence="5">
    <location>
        <begin position="39"/>
        <end position="125"/>
    </location>
</feature>
<name>A0AAJ0F509_9PEZI</name>
<keyword evidence="2 4" id="KW-0689">Ribosomal protein</keyword>
<keyword evidence="7" id="KW-1185">Reference proteome</keyword>
<dbReference type="Proteomes" id="UP001239445">
    <property type="component" value="Unassembled WGS sequence"/>
</dbReference>
<organism evidence="6 7">
    <name type="scientific">Echria macrotheca</name>
    <dbReference type="NCBI Taxonomy" id="438768"/>
    <lineage>
        <taxon>Eukaryota</taxon>
        <taxon>Fungi</taxon>
        <taxon>Dikarya</taxon>
        <taxon>Ascomycota</taxon>
        <taxon>Pezizomycotina</taxon>
        <taxon>Sordariomycetes</taxon>
        <taxon>Sordariomycetidae</taxon>
        <taxon>Sordariales</taxon>
        <taxon>Schizotheciaceae</taxon>
        <taxon>Echria</taxon>
    </lineage>
</organism>
<keyword evidence="3 4" id="KW-0687">Ribonucleoprotein</keyword>
<dbReference type="Gene3D" id="3.90.470.10">
    <property type="entry name" value="Ribosomal protein L22/L17"/>
    <property type="match status" value="1"/>
</dbReference>
<dbReference type="GO" id="GO:0015934">
    <property type="term" value="C:large ribosomal subunit"/>
    <property type="evidence" value="ECO:0007669"/>
    <property type="project" value="InterPro"/>
</dbReference>
<dbReference type="GO" id="GO:0006412">
    <property type="term" value="P:translation"/>
    <property type="evidence" value="ECO:0007669"/>
    <property type="project" value="InterPro"/>
</dbReference>
<feature type="compositionally biased region" description="Polar residues" evidence="5">
    <location>
        <begin position="45"/>
        <end position="55"/>
    </location>
</feature>
<reference evidence="6" key="1">
    <citation type="submission" date="2023-06" db="EMBL/GenBank/DDBJ databases">
        <title>Genome-scale phylogeny and comparative genomics of the fungal order Sordariales.</title>
        <authorList>
            <consortium name="Lawrence Berkeley National Laboratory"/>
            <person name="Hensen N."/>
            <person name="Bonometti L."/>
            <person name="Westerberg I."/>
            <person name="Brannstrom I.O."/>
            <person name="Guillou S."/>
            <person name="Cros-Aarteil S."/>
            <person name="Calhoun S."/>
            <person name="Haridas S."/>
            <person name="Kuo A."/>
            <person name="Mondo S."/>
            <person name="Pangilinan J."/>
            <person name="Riley R."/>
            <person name="Labutti K."/>
            <person name="Andreopoulos B."/>
            <person name="Lipzen A."/>
            <person name="Chen C."/>
            <person name="Yanf M."/>
            <person name="Daum C."/>
            <person name="Ng V."/>
            <person name="Clum A."/>
            <person name="Steindorff A."/>
            <person name="Ohm R."/>
            <person name="Martin F."/>
            <person name="Silar P."/>
            <person name="Natvig D."/>
            <person name="Lalanne C."/>
            <person name="Gautier V."/>
            <person name="Ament-Velasquez S.L."/>
            <person name="Kruys A."/>
            <person name="Hutchinson M.I."/>
            <person name="Powell A.J."/>
            <person name="Barry K."/>
            <person name="Miller A.N."/>
            <person name="Grigoriev I.V."/>
            <person name="Debuchy R."/>
            <person name="Gladieux P."/>
            <person name="Thoren M.H."/>
            <person name="Johannesson H."/>
        </authorList>
    </citation>
    <scope>NUCLEOTIDE SEQUENCE</scope>
    <source>
        <strain evidence="6">PSN4</strain>
    </source>
</reference>
<evidence type="ECO:0000256" key="4">
    <source>
        <dbReference type="RuleBase" id="RU004005"/>
    </source>
</evidence>
<evidence type="ECO:0000256" key="1">
    <source>
        <dbReference type="ARBA" id="ARBA00009451"/>
    </source>
</evidence>
<evidence type="ECO:0000313" key="7">
    <source>
        <dbReference type="Proteomes" id="UP001239445"/>
    </source>
</evidence>
<dbReference type="FunFam" id="3.90.470.10:FF:000017">
    <property type="entry name" value="54S ribosomal protein L22, mitochondrial"/>
    <property type="match status" value="1"/>
</dbReference>
<dbReference type="PANTHER" id="PTHR13501">
    <property type="entry name" value="CHLOROPLAST 50S RIBOSOMAL PROTEIN L22-RELATED"/>
    <property type="match status" value="1"/>
</dbReference>
<proteinExistence type="inferred from homology"/>
<evidence type="ECO:0000256" key="2">
    <source>
        <dbReference type="ARBA" id="ARBA00022980"/>
    </source>
</evidence>